<keyword evidence="2 5" id="KW-0812">Transmembrane</keyword>
<feature type="transmembrane region" description="Helical" evidence="5">
    <location>
        <begin position="75"/>
        <end position="93"/>
    </location>
</feature>
<organism evidence="6 7">
    <name type="scientific">Mycobacterium servetii</name>
    <dbReference type="NCBI Taxonomy" id="3237418"/>
    <lineage>
        <taxon>Bacteria</taxon>
        <taxon>Bacillati</taxon>
        <taxon>Actinomycetota</taxon>
        <taxon>Actinomycetes</taxon>
        <taxon>Mycobacteriales</taxon>
        <taxon>Mycobacteriaceae</taxon>
        <taxon>Mycobacterium</taxon>
    </lineage>
</organism>
<dbReference type="Proteomes" id="UP001564760">
    <property type="component" value="Unassembled WGS sequence"/>
</dbReference>
<evidence type="ECO:0000256" key="4">
    <source>
        <dbReference type="ARBA" id="ARBA00023136"/>
    </source>
</evidence>
<proteinExistence type="predicted"/>
<evidence type="ECO:0000313" key="6">
    <source>
        <dbReference type="EMBL" id="MEY8018121.1"/>
    </source>
</evidence>
<dbReference type="EMBL" id="JBGEDP010000001">
    <property type="protein sequence ID" value="MEY8018121.1"/>
    <property type="molecule type" value="Genomic_DNA"/>
</dbReference>
<dbReference type="InterPro" id="IPR032808">
    <property type="entry name" value="DoxX"/>
</dbReference>
<evidence type="ECO:0000256" key="5">
    <source>
        <dbReference type="SAM" id="Phobius"/>
    </source>
</evidence>
<evidence type="ECO:0000256" key="2">
    <source>
        <dbReference type="ARBA" id="ARBA00022692"/>
    </source>
</evidence>
<evidence type="ECO:0000313" key="7">
    <source>
        <dbReference type="Proteomes" id="UP001564760"/>
    </source>
</evidence>
<keyword evidence="3 5" id="KW-1133">Transmembrane helix</keyword>
<gene>
    <name evidence="6" type="ORF">AB8998_25735</name>
</gene>
<dbReference type="Pfam" id="PF07681">
    <property type="entry name" value="DoxX"/>
    <property type="match status" value="1"/>
</dbReference>
<feature type="transmembrane region" description="Helical" evidence="5">
    <location>
        <begin position="128"/>
        <end position="147"/>
    </location>
</feature>
<name>A0ABV4C9E1_9MYCO</name>
<comment type="caution">
    <text evidence="6">The sequence shown here is derived from an EMBL/GenBank/DDBJ whole genome shotgun (WGS) entry which is preliminary data.</text>
</comment>
<evidence type="ECO:0008006" key="8">
    <source>
        <dbReference type="Google" id="ProtNLM"/>
    </source>
</evidence>
<keyword evidence="4 5" id="KW-0472">Membrane</keyword>
<dbReference type="RefSeq" id="WP_369740771.1">
    <property type="nucleotide sequence ID" value="NZ_JBGEDP010000001.1"/>
</dbReference>
<evidence type="ECO:0000256" key="3">
    <source>
        <dbReference type="ARBA" id="ARBA00022989"/>
    </source>
</evidence>
<comment type="subcellular location">
    <subcellularLocation>
        <location evidence="1">Membrane</location>
        <topology evidence="1">Multi-pass membrane protein</topology>
    </subcellularLocation>
</comment>
<sequence length="178" mass="19354">MMAVENAAGNTRTETGATALRIAFGVAWAIDAWLKWQPGFRATMLPSMVATAQGQAQWLRPWFDVWIHLMRPAPGLWVDLVALTETTIAVLLLTGLARRAVYLGGALYSLSIWSTAEGFGGPYTATAGATDVGTSIIYVLVFLALLVKLEHGLDRRLALDIPIARRVPWWHLVAGPSV</sequence>
<reference evidence="6 7" key="1">
    <citation type="submission" date="2024-08" db="EMBL/GenBank/DDBJ databases">
        <title>Mycobacterium servetensis sp. nov., a novel rapid-growing mycobacterial species recovered from a human patient in Zaragoza, Spain.</title>
        <authorList>
            <person name="Tristancho-Baro A.I."/>
            <person name="Buenestado-Serrano S."/>
            <person name="Garcia De Viedma D."/>
            <person name="Milagro-Beamonte A."/>
            <person name="Burillo N."/>
            <person name="Sanz S."/>
            <person name="Lopez-Calleja A.I."/>
            <person name="Penas-Utrilla D."/>
            <person name="Guardingo M."/>
            <person name="Garcia M.J."/>
            <person name="Vinuelas-Bayon J."/>
        </authorList>
    </citation>
    <scope>NUCLEOTIDE SEQUENCE [LARGE SCALE GENOMIC DNA]</scope>
    <source>
        <strain evidence="7">HUMS_12744610</strain>
    </source>
</reference>
<accession>A0ABV4C9E1</accession>
<protein>
    <recommendedName>
        <fullName evidence="8">DoxX family protein</fullName>
    </recommendedName>
</protein>
<keyword evidence="7" id="KW-1185">Reference proteome</keyword>
<evidence type="ECO:0000256" key="1">
    <source>
        <dbReference type="ARBA" id="ARBA00004141"/>
    </source>
</evidence>